<feature type="compositionally biased region" description="Basic residues" evidence="1">
    <location>
        <begin position="76"/>
        <end position="89"/>
    </location>
</feature>
<reference evidence="2" key="1">
    <citation type="submission" date="2014-12" db="EMBL/GenBank/DDBJ databases">
        <title>Insight into the proteome of Arion vulgaris.</title>
        <authorList>
            <person name="Aradska J."/>
            <person name="Bulat T."/>
            <person name="Smidak R."/>
            <person name="Sarate P."/>
            <person name="Gangsoo J."/>
            <person name="Sialana F."/>
            <person name="Bilban M."/>
            <person name="Lubec G."/>
        </authorList>
    </citation>
    <scope>NUCLEOTIDE SEQUENCE</scope>
    <source>
        <tissue evidence="2">Skin</tissue>
    </source>
</reference>
<feature type="non-terminal residue" evidence="2">
    <location>
        <position position="1"/>
    </location>
</feature>
<sequence length="89" mass="9599">EDNDDDNEVSIITGKKITSSDEQASSETVAVHPDATVAIEEHSKSAHKKTPSHFSAKTSSQTLTETLLTETPTPSPRKKKLGLKRLGGR</sequence>
<feature type="region of interest" description="Disordered" evidence="1">
    <location>
        <begin position="42"/>
        <end position="89"/>
    </location>
</feature>
<feature type="non-terminal residue" evidence="2">
    <location>
        <position position="89"/>
    </location>
</feature>
<name>A0A0B6Z6L1_9EUPU</name>
<gene>
    <name evidence="2" type="primary">ORF48633</name>
</gene>
<feature type="compositionally biased region" description="Low complexity" evidence="1">
    <location>
        <begin position="58"/>
        <end position="72"/>
    </location>
</feature>
<evidence type="ECO:0000256" key="1">
    <source>
        <dbReference type="SAM" id="MobiDB-lite"/>
    </source>
</evidence>
<evidence type="ECO:0000313" key="2">
    <source>
        <dbReference type="EMBL" id="CEK63536.1"/>
    </source>
</evidence>
<accession>A0A0B6Z6L1</accession>
<dbReference type="AlphaFoldDB" id="A0A0B6Z6L1"/>
<dbReference type="EMBL" id="HACG01016671">
    <property type="protein sequence ID" value="CEK63536.1"/>
    <property type="molecule type" value="Transcribed_RNA"/>
</dbReference>
<proteinExistence type="predicted"/>
<protein>
    <submittedName>
        <fullName evidence="2">Uncharacterized protein</fullName>
    </submittedName>
</protein>
<feature type="compositionally biased region" description="Polar residues" evidence="1">
    <location>
        <begin position="16"/>
        <end position="27"/>
    </location>
</feature>
<feature type="region of interest" description="Disordered" evidence="1">
    <location>
        <begin position="1"/>
        <end position="27"/>
    </location>
</feature>
<organism evidence="2">
    <name type="scientific">Arion vulgaris</name>
    <dbReference type="NCBI Taxonomy" id="1028688"/>
    <lineage>
        <taxon>Eukaryota</taxon>
        <taxon>Metazoa</taxon>
        <taxon>Spiralia</taxon>
        <taxon>Lophotrochozoa</taxon>
        <taxon>Mollusca</taxon>
        <taxon>Gastropoda</taxon>
        <taxon>Heterobranchia</taxon>
        <taxon>Euthyneura</taxon>
        <taxon>Panpulmonata</taxon>
        <taxon>Eupulmonata</taxon>
        <taxon>Stylommatophora</taxon>
        <taxon>Helicina</taxon>
        <taxon>Arionoidea</taxon>
        <taxon>Arionidae</taxon>
        <taxon>Arion</taxon>
    </lineage>
</organism>